<evidence type="ECO:0000313" key="1">
    <source>
        <dbReference type="EMBL" id="MPN13784.1"/>
    </source>
</evidence>
<name>A0A645FN85_9ZZZZ</name>
<gene>
    <name evidence="1" type="ORF">SDC9_161110</name>
</gene>
<dbReference type="AlphaFoldDB" id="A0A645FN85"/>
<protein>
    <submittedName>
        <fullName evidence="1">Uncharacterized protein</fullName>
    </submittedName>
</protein>
<organism evidence="1">
    <name type="scientific">bioreactor metagenome</name>
    <dbReference type="NCBI Taxonomy" id="1076179"/>
    <lineage>
        <taxon>unclassified sequences</taxon>
        <taxon>metagenomes</taxon>
        <taxon>ecological metagenomes</taxon>
    </lineage>
</organism>
<proteinExistence type="predicted"/>
<comment type="caution">
    <text evidence="1">The sequence shown here is derived from an EMBL/GenBank/DDBJ whole genome shotgun (WGS) entry which is preliminary data.</text>
</comment>
<reference evidence="1" key="1">
    <citation type="submission" date="2019-08" db="EMBL/GenBank/DDBJ databases">
        <authorList>
            <person name="Kucharzyk K."/>
            <person name="Murdoch R.W."/>
            <person name="Higgins S."/>
            <person name="Loffler F."/>
        </authorList>
    </citation>
    <scope>NUCLEOTIDE SEQUENCE</scope>
</reference>
<accession>A0A645FN85</accession>
<sequence>MAQQLLGLAPLRPGGAFHGAGAPAGGLGAGFALYDRDAGIIAVAQRAKGIHPLLKGHLSGRILVEGEGVDAFRHARGQRVIGKFQVPSIDCPAENAG</sequence>
<dbReference type="EMBL" id="VSSQ01060332">
    <property type="protein sequence ID" value="MPN13784.1"/>
    <property type="molecule type" value="Genomic_DNA"/>
</dbReference>